<dbReference type="Pfam" id="PF03466">
    <property type="entry name" value="LysR_substrate"/>
    <property type="match status" value="1"/>
</dbReference>
<dbReference type="InterPro" id="IPR005119">
    <property type="entry name" value="LysR_subst-bd"/>
</dbReference>
<dbReference type="CDD" id="cd05466">
    <property type="entry name" value="PBP2_LTTR_substrate"/>
    <property type="match status" value="1"/>
</dbReference>
<proteinExistence type="inferred from homology"/>
<protein>
    <submittedName>
        <fullName evidence="6">Transcriptional regulator, LysR family</fullName>
    </submittedName>
</protein>
<keyword evidence="4" id="KW-0804">Transcription</keyword>
<keyword evidence="2" id="KW-0805">Transcription regulation</keyword>
<evidence type="ECO:0000256" key="4">
    <source>
        <dbReference type="ARBA" id="ARBA00023163"/>
    </source>
</evidence>
<dbReference type="PANTHER" id="PTHR30126:SF98">
    <property type="entry name" value="HTH-TYPE TRANSCRIPTIONAL ACTIVATOR BAUR"/>
    <property type="match status" value="1"/>
</dbReference>
<reference evidence="6 7" key="1">
    <citation type="submission" date="2014-08" db="EMBL/GenBank/DDBJ databases">
        <title>Genomic and Phenotypic Diversity of Colwellia psychrerythraea strains from Disparate Marine Basins.</title>
        <authorList>
            <person name="Techtmann S.M."/>
            <person name="Stelling S.C."/>
            <person name="Utturkar S.M."/>
            <person name="Alshibli N."/>
            <person name="Harris A."/>
            <person name="Brown S.D."/>
            <person name="Hazen T.C."/>
        </authorList>
    </citation>
    <scope>NUCLEOTIDE SEQUENCE [LARGE SCALE GENOMIC DNA]</scope>
    <source>
        <strain evidence="6 7">ND2E</strain>
    </source>
</reference>
<accession>A0A099KQR2</accession>
<keyword evidence="3" id="KW-0238">DNA-binding</keyword>
<dbReference type="PROSITE" id="PS50931">
    <property type="entry name" value="HTH_LYSR"/>
    <property type="match status" value="1"/>
</dbReference>
<dbReference type="Proteomes" id="UP000029843">
    <property type="component" value="Unassembled WGS sequence"/>
</dbReference>
<evidence type="ECO:0000256" key="3">
    <source>
        <dbReference type="ARBA" id="ARBA00023125"/>
    </source>
</evidence>
<organism evidence="6 7">
    <name type="scientific">Colwellia psychrerythraea</name>
    <name type="common">Vibrio psychroerythus</name>
    <dbReference type="NCBI Taxonomy" id="28229"/>
    <lineage>
        <taxon>Bacteria</taxon>
        <taxon>Pseudomonadati</taxon>
        <taxon>Pseudomonadota</taxon>
        <taxon>Gammaproteobacteria</taxon>
        <taxon>Alteromonadales</taxon>
        <taxon>Colwelliaceae</taxon>
        <taxon>Colwellia</taxon>
    </lineage>
</organism>
<dbReference type="RefSeq" id="WP_033093567.1">
    <property type="nucleotide sequence ID" value="NZ_JQED01000017.1"/>
</dbReference>
<evidence type="ECO:0000256" key="2">
    <source>
        <dbReference type="ARBA" id="ARBA00023015"/>
    </source>
</evidence>
<dbReference type="InterPro" id="IPR036388">
    <property type="entry name" value="WH-like_DNA-bd_sf"/>
</dbReference>
<evidence type="ECO:0000256" key="1">
    <source>
        <dbReference type="ARBA" id="ARBA00009437"/>
    </source>
</evidence>
<name>A0A099KQR2_COLPS</name>
<dbReference type="GO" id="GO:0000976">
    <property type="term" value="F:transcription cis-regulatory region binding"/>
    <property type="evidence" value="ECO:0007669"/>
    <property type="project" value="TreeGrafter"/>
</dbReference>
<dbReference type="PATRIC" id="fig|28229.4.peg.1828"/>
<dbReference type="AlphaFoldDB" id="A0A099KQR2"/>
<dbReference type="InterPro" id="IPR000847">
    <property type="entry name" value="LysR_HTH_N"/>
</dbReference>
<evidence type="ECO:0000313" key="6">
    <source>
        <dbReference type="EMBL" id="KGJ92540.1"/>
    </source>
</evidence>
<dbReference type="PANTHER" id="PTHR30126">
    <property type="entry name" value="HTH-TYPE TRANSCRIPTIONAL REGULATOR"/>
    <property type="match status" value="1"/>
</dbReference>
<dbReference type="SUPFAM" id="SSF46785">
    <property type="entry name" value="Winged helix' DNA-binding domain"/>
    <property type="match status" value="1"/>
</dbReference>
<dbReference type="InterPro" id="IPR036390">
    <property type="entry name" value="WH_DNA-bd_sf"/>
</dbReference>
<evidence type="ECO:0000259" key="5">
    <source>
        <dbReference type="PROSITE" id="PS50931"/>
    </source>
</evidence>
<comment type="similarity">
    <text evidence="1">Belongs to the LysR transcriptional regulatory family.</text>
</comment>
<dbReference type="Gene3D" id="1.10.10.10">
    <property type="entry name" value="Winged helix-like DNA-binding domain superfamily/Winged helix DNA-binding domain"/>
    <property type="match status" value="1"/>
</dbReference>
<dbReference type="EMBL" id="JQED01000017">
    <property type="protein sequence ID" value="KGJ92540.1"/>
    <property type="molecule type" value="Genomic_DNA"/>
</dbReference>
<evidence type="ECO:0000313" key="7">
    <source>
        <dbReference type="Proteomes" id="UP000029843"/>
    </source>
</evidence>
<dbReference type="Pfam" id="PF00126">
    <property type="entry name" value="HTH_1"/>
    <property type="match status" value="1"/>
</dbReference>
<dbReference type="SUPFAM" id="SSF53850">
    <property type="entry name" value="Periplasmic binding protein-like II"/>
    <property type="match status" value="1"/>
</dbReference>
<gene>
    <name evidence="6" type="ORF">ND2E_2788</name>
</gene>
<dbReference type="GO" id="GO:0003700">
    <property type="term" value="F:DNA-binding transcription factor activity"/>
    <property type="evidence" value="ECO:0007669"/>
    <property type="project" value="InterPro"/>
</dbReference>
<feature type="domain" description="HTH lysR-type" evidence="5">
    <location>
        <begin position="17"/>
        <end position="72"/>
    </location>
</feature>
<comment type="caution">
    <text evidence="6">The sequence shown here is derived from an EMBL/GenBank/DDBJ whole genome shotgun (WGS) entry which is preliminary data.</text>
</comment>
<dbReference type="OrthoDB" id="8587655at2"/>
<sequence>MNKIKNILPHRLGDSHIRILRIFKAVIESGGFAAAEAELNISRPAISNAMSELESLLNMRLCHRGRTGFSITEQGEHVYNATLQLLGSLDTFKSQINAINTKLVGDLNIGITDNLVTNPQMRITRSLSAFKHRAPEVIFNIQMMPPYDIENAVLEGQLHIGVVPDLRALSGLNYLPLYKEKSLLYCSAQHPLFNQDLNTISDYALEKYDAVLPCYPQPAEIKQQQKRFKASATSTDREGIAFLILTGRFIGFLPTHFAERWVVQDLLRAIEPHKRNFYTNFSAITRKGARPNLITEAYLEELHKTA</sequence>
<dbReference type="Gene3D" id="3.40.190.290">
    <property type="match status" value="1"/>
</dbReference>